<protein>
    <recommendedName>
        <fullName evidence="3">Endonuclease-reverse transcriptase</fullName>
    </recommendedName>
</protein>
<evidence type="ECO:0008006" key="3">
    <source>
        <dbReference type="Google" id="ProtNLM"/>
    </source>
</evidence>
<dbReference type="EMBL" id="CAKOFQ010007025">
    <property type="protein sequence ID" value="CAH1987741.1"/>
    <property type="molecule type" value="Genomic_DNA"/>
</dbReference>
<name>A0A9P0L4Q3_ACAOB</name>
<accession>A0A9P0L4Q3</accession>
<proteinExistence type="predicted"/>
<dbReference type="OrthoDB" id="6740956at2759"/>
<reference evidence="1" key="1">
    <citation type="submission" date="2022-03" db="EMBL/GenBank/DDBJ databases">
        <authorList>
            <person name="Sayadi A."/>
        </authorList>
    </citation>
    <scope>NUCLEOTIDE SEQUENCE</scope>
</reference>
<gene>
    <name evidence="1" type="ORF">ACAOBT_LOCUS18033</name>
</gene>
<evidence type="ECO:0000313" key="1">
    <source>
        <dbReference type="EMBL" id="CAH1987741.1"/>
    </source>
</evidence>
<comment type="caution">
    <text evidence="1">The sequence shown here is derived from an EMBL/GenBank/DDBJ whole genome shotgun (WGS) entry which is preliminary data.</text>
</comment>
<dbReference type="Proteomes" id="UP001152888">
    <property type="component" value="Unassembled WGS sequence"/>
</dbReference>
<sequence>MDKIRNETIRTELEIESILEHIELKQLRWWEYFQRRGDNIPVKQVWDGKELGKRRRDRPQRTWENTIEQILMKRGTDWREAKKLALNKKEWTKFRYK</sequence>
<keyword evidence="2" id="KW-1185">Reference proteome</keyword>
<evidence type="ECO:0000313" key="2">
    <source>
        <dbReference type="Proteomes" id="UP001152888"/>
    </source>
</evidence>
<dbReference type="AlphaFoldDB" id="A0A9P0L4Q3"/>
<organism evidence="1 2">
    <name type="scientific">Acanthoscelides obtectus</name>
    <name type="common">Bean weevil</name>
    <name type="synonym">Bruchus obtectus</name>
    <dbReference type="NCBI Taxonomy" id="200917"/>
    <lineage>
        <taxon>Eukaryota</taxon>
        <taxon>Metazoa</taxon>
        <taxon>Ecdysozoa</taxon>
        <taxon>Arthropoda</taxon>
        <taxon>Hexapoda</taxon>
        <taxon>Insecta</taxon>
        <taxon>Pterygota</taxon>
        <taxon>Neoptera</taxon>
        <taxon>Endopterygota</taxon>
        <taxon>Coleoptera</taxon>
        <taxon>Polyphaga</taxon>
        <taxon>Cucujiformia</taxon>
        <taxon>Chrysomeloidea</taxon>
        <taxon>Chrysomelidae</taxon>
        <taxon>Bruchinae</taxon>
        <taxon>Bruchini</taxon>
        <taxon>Acanthoscelides</taxon>
    </lineage>
</organism>